<organism evidence="3 4">
    <name type="scientific">Lucilia cuprina</name>
    <name type="common">Green bottle fly</name>
    <name type="synonym">Australian sheep blowfly</name>
    <dbReference type="NCBI Taxonomy" id="7375"/>
    <lineage>
        <taxon>Eukaryota</taxon>
        <taxon>Metazoa</taxon>
        <taxon>Ecdysozoa</taxon>
        <taxon>Arthropoda</taxon>
        <taxon>Hexapoda</taxon>
        <taxon>Insecta</taxon>
        <taxon>Pterygota</taxon>
        <taxon>Neoptera</taxon>
        <taxon>Endopterygota</taxon>
        <taxon>Diptera</taxon>
        <taxon>Brachycera</taxon>
        <taxon>Muscomorpha</taxon>
        <taxon>Oestroidea</taxon>
        <taxon>Calliphoridae</taxon>
        <taxon>Luciliinae</taxon>
        <taxon>Lucilia</taxon>
    </lineage>
</organism>
<feature type="compositionally biased region" description="Acidic residues" evidence="1">
    <location>
        <begin position="1314"/>
        <end position="1325"/>
    </location>
</feature>
<feature type="compositionally biased region" description="Polar residues" evidence="1">
    <location>
        <begin position="887"/>
        <end position="906"/>
    </location>
</feature>
<feature type="compositionally biased region" description="Polar residues" evidence="1">
    <location>
        <begin position="1295"/>
        <end position="1311"/>
    </location>
</feature>
<gene>
    <name evidence="3" type="ORF">FF38_05271</name>
</gene>
<keyword evidence="2" id="KW-0732">Signal</keyword>
<feature type="region of interest" description="Disordered" evidence="1">
    <location>
        <begin position="209"/>
        <end position="231"/>
    </location>
</feature>
<feature type="compositionally biased region" description="Basic and acidic residues" evidence="1">
    <location>
        <begin position="647"/>
        <end position="662"/>
    </location>
</feature>
<reference evidence="3 4" key="1">
    <citation type="journal article" date="2015" name="Nat. Commun.">
        <title>Lucilia cuprina genome unlocks parasitic fly biology to underpin future interventions.</title>
        <authorList>
            <person name="Anstead C.A."/>
            <person name="Korhonen P.K."/>
            <person name="Young N.D."/>
            <person name="Hall R.S."/>
            <person name="Jex A.R."/>
            <person name="Murali S.C."/>
            <person name="Hughes D.S."/>
            <person name="Lee S.F."/>
            <person name="Perry T."/>
            <person name="Stroehlein A.J."/>
            <person name="Ansell B.R."/>
            <person name="Breugelmans B."/>
            <person name="Hofmann A."/>
            <person name="Qu J."/>
            <person name="Dugan S."/>
            <person name="Lee S.L."/>
            <person name="Chao H."/>
            <person name="Dinh H."/>
            <person name="Han Y."/>
            <person name="Doddapaneni H.V."/>
            <person name="Worley K.C."/>
            <person name="Muzny D.M."/>
            <person name="Ioannidis P."/>
            <person name="Waterhouse R.M."/>
            <person name="Zdobnov E.M."/>
            <person name="James P.J."/>
            <person name="Bagnall N.H."/>
            <person name="Kotze A.C."/>
            <person name="Gibbs R.A."/>
            <person name="Richards S."/>
            <person name="Batterham P."/>
            <person name="Gasser R.B."/>
        </authorList>
    </citation>
    <scope>NUCLEOTIDE SEQUENCE [LARGE SCALE GENOMIC DNA]</scope>
    <source>
        <strain evidence="3 4">LS</strain>
        <tissue evidence="3">Full body</tissue>
    </source>
</reference>
<feature type="region of interest" description="Disordered" evidence="1">
    <location>
        <begin position="1246"/>
        <end position="1364"/>
    </location>
</feature>
<dbReference type="EMBL" id="JRES01001173">
    <property type="protein sequence ID" value="KNC24784.1"/>
    <property type="molecule type" value="Genomic_DNA"/>
</dbReference>
<feature type="compositionally biased region" description="Basic and acidic residues" evidence="1">
    <location>
        <begin position="696"/>
        <end position="717"/>
    </location>
</feature>
<sequence length="1386" mass="154326">MNWFLLLLILKLFTHIWAAPIDLLEVKDDIQVEQNISNSFIQNNLNGTIDQANTLFKTAEDELNSTSLQLNENLNDNAQKISTDLHNFTAEGENVVETNFEKETTEKISEVTTTTEVNGDESGAISNSVTIIPHEEIEHEEISQTTQSPLEISTDVGDFSSESVMPANAESRNNADIILTEPAVTEFVSNVVKTSTEVETAKDNIGTPANEESLIEPMEISENKTDESTENISTTLNEFETEKVDTDNEKNLEHTTQASNPEATTTPNTPTIVKILNENVEQIYNLSEKLVENSLSKVVEDTNNSEQSAILVSNQESTTVNDLGESFTPTTEEISSTPIEINNNVDKQSAMEVTTHHYPEVSSTETPALKETVDSFINQVTDIGSSIGKEAEELRFDASMIHAATENFINPESPVVMQENMTESQKPLVAEQEDNSEKAPTFKEAVDSFIEEVVEIGSKLGLIPEEKPVKEIPTTTEPLSELINIATTPAPEMKETAESNDSSTDSPVLEMEDKTEEIIIATTPSLEILAENLNNHSDSVQNSENSNLGRSVETLIEAASEIGNNFSKTFSNLFTTNENEPETNKLNESLMEKTSSAEQSNSENSEISSTQVPIVTFQGDFPKYSIINHENIEVPSTTPAEESTETLDEHQENKEDIPKESENITQQAVQQTPEDIKPKEEEQFGKYESLSYPAEEITKTSEDLSENKEDIKQENENFTKQILPQTPEDIKPTEEEQSAKYGEYIPVAVITIPEDEGDSTKQNEHSEQPILIGETNETGSEPEPQASQGEESIVKNEQLENANSEQPTQTNEENESEKTSESPNQDVIHKTEEYITLAPTSQETTTTNSPVVIVEETTNALNKFENTLKTLIEQEKLKHEERHATALETNQQETTTLAPSTKSSTAHQEEPTTTTTTTTQSLEETTMLPKKFEEELQMAVKALEETTHHHFEEFQNNLKEAFKKFTVWGAEHERPETTTSATTTIFKTELNEATTTETETTQQSLSEHPTTMMPEVDNNQDKTDVVLEETLKTEEPHRIGVINQNFVDKFADNYVESPVATSTETPMVKEQSSPSSEMPESVIEMEQTTETPMDLTTILPVEDEIKSVPQEQKDVKAAESFMEVTSINNDDDLKEVLTPIAENIVKESNAESVETTTEYIAETTATPLLVRVTLQKDFNSVSLVPDNEQNTVAPIQEPTALQPDSEQIKEIHTETTQNTEALEEATTLPTFETSVKEMVTFIEHNDTTTVKQQQENEEEDSVTTMQTQTQEPLTQASFMEEQQQQLESTTEHDAQTQTADASGQTATTTTVRIEDDDTYEQETTETDIHSTTVVEEDEMATTTVEPTAAPVEPEARSLSLPPPKLEYLQNEDGVEVFYGYSIVKHN</sequence>
<feature type="region of interest" description="Disordered" evidence="1">
    <location>
        <begin position="632"/>
        <end position="827"/>
    </location>
</feature>
<name>A0A0L0BZY6_LUCCU</name>
<keyword evidence="4" id="KW-1185">Reference proteome</keyword>
<feature type="compositionally biased region" description="Polar residues" evidence="1">
    <location>
        <begin position="775"/>
        <end position="790"/>
    </location>
</feature>
<accession>A0A0L0BZY6</accession>
<feature type="region of interest" description="Disordered" evidence="1">
    <location>
        <begin position="589"/>
        <end position="611"/>
    </location>
</feature>
<evidence type="ECO:0008006" key="5">
    <source>
        <dbReference type="Google" id="ProtNLM"/>
    </source>
</evidence>
<feature type="region of interest" description="Disordered" evidence="1">
    <location>
        <begin position="1060"/>
        <end position="1080"/>
    </location>
</feature>
<evidence type="ECO:0000256" key="2">
    <source>
        <dbReference type="SAM" id="SignalP"/>
    </source>
</evidence>
<feature type="compositionally biased region" description="Basic and acidic residues" evidence="1">
    <location>
        <begin position="728"/>
        <end position="738"/>
    </location>
</feature>
<feature type="signal peptide" evidence="2">
    <location>
        <begin position="1"/>
        <end position="18"/>
    </location>
</feature>
<feature type="compositionally biased region" description="Low complexity" evidence="1">
    <location>
        <begin position="596"/>
        <end position="609"/>
    </location>
</feature>
<evidence type="ECO:0000256" key="1">
    <source>
        <dbReference type="SAM" id="MobiDB-lite"/>
    </source>
</evidence>
<feature type="compositionally biased region" description="Polar residues" evidence="1">
    <location>
        <begin position="1262"/>
        <end position="1277"/>
    </location>
</feature>
<feature type="compositionally biased region" description="Polar residues" evidence="1">
    <location>
        <begin position="663"/>
        <end position="673"/>
    </location>
</feature>
<feature type="chain" id="PRO_5005535562" description="Zonadhesin" evidence="2">
    <location>
        <begin position="19"/>
        <end position="1386"/>
    </location>
</feature>
<comment type="caution">
    <text evidence="3">The sequence shown here is derived from an EMBL/GenBank/DDBJ whole genome shotgun (WGS) entry which is preliminary data.</text>
</comment>
<feature type="region of interest" description="Disordered" evidence="1">
    <location>
        <begin position="886"/>
        <end position="925"/>
    </location>
</feature>
<dbReference type="OMA" id="ENIENVW"/>
<evidence type="ECO:0000313" key="4">
    <source>
        <dbReference type="Proteomes" id="UP000037069"/>
    </source>
</evidence>
<evidence type="ECO:0000313" key="3">
    <source>
        <dbReference type="EMBL" id="KNC24784.1"/>
    </source>
</evidence>
<protein>
    <recommendedName>
        <fullName evidence="5">Zonadhesin</fullName>
    </recommendedName>
</protein>
<feature type="compositionally biased region" description="Basic and acidic residues" evidence="1">
    <location>
        <begin position="674"/>
        <end position="685"/>
    </location>
</feature>
<dbReference type="OrthoDB" id="8069500at2759"/>
<dbReference type="STRING" id="7375.A0A0L0BZY6"/>
<feature type="compositionally biased region" description="Basic and acidic residues" evidence="1">
    <location>
        <begin position="758"/>
        <end position="767"/>
    </location>
</feature>
<feature type="compositionally biased region" description="Low complexity" evidence="1">
    <location>
        <begin position="911"/>
        <end position="925"/>
    </location>
</feature>
<proteinExistence type="predicted"/>
<feature type="compositionally biased region" description="Low complexity" evidence="1">
    <location>
        <begin position="1340"/>
        <end position="1352"/>
    </location>
</feature>
<dbReference type="Proteomes" id="UP000037069">
    <property type="component" value="Unassembled WGS sequence"/>
</dbReference>
<feature type="compositionally biased region" description="Low complexity" evidence="1">
    <location>
        <begin position="1070"/>
        <end position="1080"/>
    </location>
</feature>
<feature type="region of interest" description="Disordered" evidence="1">
    <location>
        <begin position="993"/>
        <end position="1017"/>
    </location>
</feature>